<evidence type="ECO:0000256" key="2">
    <source>
        <dbReference type="ARBA" id="ARBA00023136"/>
    </source>
</evidence>
<dbReference type="SMART" id="SM00965">
    <property type="entry name" value="STN"/>
    <property type="match status" value="1"/>
</dbReference>
<gene>
    <name evidence="6" type="ORF">ING2E5B_0194</name>
</gene>
<protein>
    <submittedName>
        <fullName evidence="6">Putative TonB-linked outer membrane protein</fullName>
    </submittedName>
</protein>
<reference evidence="6 7" key="1">
    <citation type="submission" date="2014-08" db="EMBL/GenBank/DDBJ databases">
        <authorList>
            <person name="Wibberg D."/>
        </authorList>
    </citation>
    <scope>NUCLEOTIDE SEQUENCE [LARGE SCALE GENOMIC DNA]</scope>
    <source>
        <strain evidence="7">ING2-E5B</strain>
    </source>
</reference>
<evidence type="ECO:0000313" key="6">
    <source>
        <dbReference type="EMBL" id="CEA14964.1"/>
    </source>
</evidence>
<evidence type="ECO:0000256" key="4">
    <source>
        <dbReference type="SAM" id="SignalP"/>
    </source>
</evidence>
<dbReference type="SUPFAM" id="SSF49464">
    <property type="entry name" value="Carboxypeptidase regulatory domain-like"/>
    <property type="match status" value="1"/>
</dbReference>
<evidence type="ECO:0000313" key="7">
    <source>
        <dbReference type="Proteomes" id="UP000032417"/>
    </source>
</evidence>
<feature type="domain" description="Secretin/TonB short N-terminal" evidence="5">
    <location>
        <begin position="68"/>
        <end position="120"/>
    </location>
</feature>
<keyword evidence="3" id="KW-0998">Cell outer membrane</keyword>
<feature type="chain" id="PRO_5001932935" evidence="4">
    <location>
        <begin position="39"/>
        <end position="316"/>
    </location>
</feature>
<organism evidence="6 7">
    <name type="scientific">Fermentimonas caenicola</name>
    <dbReference type="NCBI Taxonomy" id="1562970"/>
    <lineage>
        <taxon>Bacteria</taxon>
        <taxon>Pseudomonadati</taxon>
        <taxon>Bacteroidota</taxon>
        <taxon>Bacteroidia</taxon>
        <taxon>Bacteroidales</taxon>
        <taxon>Dysgonomonadaceae</taxon>
        <taxon>Fermentimonas</taxon>
    </lineage>
</organism>
<dbReference type="HOGENOM" id="CLU_004317_3_0_10"/>
<dbReference type="Gene3D" id="2.170.130.10">
    <property type="entry name" value="TonB-dependent receptor, plug domain"/>
    <property type="match status" value="1"/>
</dbReference>
<dbReference type="GO" id="GO:0019867">
    <property type="term" value="C:outer membrane"/>
    <property type="evidence" value="ECO:0007669"/>
    <property type="project" value="InterPro"/>
</dbReference>
<accession>A0A098BWC6</accession>
<dbReference type="InterPro" id="IPR011662">
    <property type="entry name" value="Secretin/TonB_short_N"/>
</dbReference>
<dbReference type="PATRIC" id="fig|1562970.3.peg.191"/>
<evidence type="ECO:0000256" key="3">
    <source>
        <dbReference type="ARBA" id="ARBA00023237"/>
    </source>
</evidence>
<evidence type="ECO:0000259" key="5">
    <source>
        <dbReference type="SMART" id="SM00965"/>
    </source>
</evidence>
<dbReference type="SUPFAM" id="SSF56935">
    <property type="entry name" value="Porins"/>
    <property type="match status" value="1"/>
</dbReference>
<proteinExistence type="predicted"/>
<name>A0A098BWC6_9BACT</name>
<keyword evidence="7" id="KW-1185">Reference proteome</keyword>
<keyword evidence="4" id="KW-0732">Signal</keyword>
<dbReference type="InterPro" id="IPR037066">
    <property type="entry name" value="Plug_dom_sf"/>
</dbReference>
<dbReference type="EMBL" id="LN515532">
    <property type="protein sequence ID" value="CEA14964.1"/>
    <property type="molecule type" value="Genomic_DNA"/>
</dbReference>
<evidence type="ECO:0000256" key="1">
    <source>
        <dbReference type="ARBA" id="ARBA00022448"/>
    </source>
</evidence>
<sequence>MNKCLYGCTVKPDKQKNILKMMRTTLLFLFCSIMFSHATTSYSQIFNFNKKSASIKEVCKEIEENSSYIFVFSDSSEKIIDKKVNIDANTSDVKEVLDAVLSNSGLTYMILDKQIVIYESKENLSSKDYVEEMSSSIKQQQGKRISGRILDAFGESIIGANVVEVGTTNGTVTDIDGNFTLDVAENASIQITYIGYIEQIINTTGRVNFNIILQEDTKALDEVIVIGYGTRQRSSITGAVDQVSSDLFEDRPVSNAVQALQGASANLIVQQKNMNPNDNNMSINIRGVSTMGNNDPLCEQSRIILLLKTGESYTMG</sequence>
<dbReference type="AlphaFoldDB" id="A0A098BWC6"/>
<keyword evidence="2" id="KW-0472">Membrane</keyword>
<keyword evidence="1" id="KW-0813">Transport</keyword>
<feature type="signal peptide" evidence="4">
    <location>
        <begin position="1"/>
        <end position="38"/>
    </location>
</feature>
<dbReference type="KEGG" id="pbt:ING2E5B_0194"/>
<dbReference type="STRING" id="1562970.ING2E5B_0194"/>
<dbReference type="InterPro" id="IPR008969">
    <property type="entry name" value="CarboxyPept-like_regulatory"/>
</dbReference>
<dbReference type="Proteomes" id="UP000032417">
    <property type="component" value="Chromosome 1"/>
</dbReference>
<dbReference type="Pfam" id="PF13715">
    <property type="entry name" value="CarbopepD_reg_2"/>
    <property type="match status" value="1"/>
</dbReference>
<dbReference type="Gene3D" id="2.60.40.1120">
    <property type="entry name" value="Carboxypeptidase-like, regulatory domain"/>
    <property type="match status" value="1"/>
</dbReference>